<keyword evidence="3" id="KW-0238">DNA-binding</keyword>
<evidence type="ECO:0000313" key="6">
    <source>
        <dbReference type="EMBL" id="USG60907.1"/>
    </source>
</evidence>
<protein>
    <submittedName>
        <fullName evidence="6">LysR substrate-binding domain-containing protein</fullName>
    </submittedName>
</protein>
<proteinExistence type="inferred from homology"/>
<evidence type="ECO:0000256" key="3">
    <source>
        <dbReference type="ARBA" id="ARBA00023125"/>
    </source>
</evidence>
<dbReference type="Gene3D" id="1.10.10.10">
    <property type="entry name" value="Winged helix-like DNA-binding domain superfamily/Winged helix DNA-binding domain"/>
    <property type="match status" value="1"/>
</dbReference>
<dbReference type="Pfam" id="PF00126">
    <property type="entry name" value="HTH_1"/>
    <property type="match status" value="1"/>
</dbReference>
<keyword evidence="2" id="KW-0805">Transcription regulation</keyword>
<comment type="similarity">
    <text evidence="1">Belongs to the LysR transcriptional regulatory family.</text>
</comment>
<keyword evidence="4" id="KW-0804">Transcription</keyword>
<dbReference type="Gene3D" id="3.40.190.10">
    <property type="entry name" value="Periplasmic binding protein-like II"/>
    <property type="match status" value="2"/>
</dbReference>
<dbReference type="PRINTS" id="PR00039">
    <property type="entry name" value="HTHLYSR"/>
</dbReference>
<evidence type="ECO:0000256" key="1">
    <source>
        <dbReference type="ARBA" id="ARBA00009437"/>
    </source>
</evidence>
<feature type="domain" description="HTH lysR-type" evidence="5">
    <location>
        <begin position="1"/>
        <end position="58"/>
    </location>
</feature>
<keyword evidence="7" id="KW-1185">Reference proteome</keyword>
<dbReference type="PANTHER" id="PTHR30419">
    <property type="entry name" value="HTH-TYPE TRANSCRIPTIONAL REGULATOR YBHD"/>
    <property type="match status" value="1"/>
</dbReference>
<organism evidence="6 7">
    <name type="scientific">Sneathiella marina</name>
    <dbReference type="NCBI Taxonomy" id="2950108"/>
    <lineage>
        <taxon>Bacteria</taxon>
        <taxon>Pseudomonadati</taxon>
        <taxon>Pseudomonadota</taxon>
        <taxon>Alphaproteobacteria</taxon>
        <taxon>Sneathiellales</taxon>
        <taxon>Sneathiellaceae</taxon>
        <taxon>Sneathiella</taxon>
    </lineage>
</organism>
<name>A0ABY4W1R1_9PROT</name>
<dbReference type="InterPro" id="IPR050950">
    <property type="entry name" value="HTH-type_LysR_regulators"/>
</dbReference>
<reference evidence="6" key="1">
    <citation type="submission" date="2022-06" db="EMBL/GenBank/DDBJ databases">
        <title>Sneathiella actinostolidae sp. nov., isolated from a sea anemonein the Western Pacific Ocean.</title>
        <authorList>
            <person name="Wei M.J."/>
        </authorList>
    </citation>
    <scope>NUCLEOTIDE SEQUENCE</scope>
    <source>
        <strain evidence="6">PHK-P5</strain>
    </source>
</reference>
<evidence type="ECO:0000313" key="7">
    <source>
        <dbReference type="Proteomes" id="UP001056291"/>
    </source>
</evidence>
<dbReference type="SUPFAM" id="SSF46785">
    <property type="entry name" value="Winged helix' DNA-binding domain"/>
    <property type="match status" value="1"/>
</dbReference>
<sequence>MDLKHLKAFDAVARHLHFTKAAQEQRITQPTLSLLIQQLEDSVGVKLLVRSTREVSLTEMGAEFLPRARKIVVDLDRTMAHMRDLASLKKGKVTVATFPSVAANQLPRIIVDYRREFPDITVQIHDGIFESIIDKVREGAADFAIASSQDELQGLKFEQLYDDEILLIAAKDHRFARHEVVRWLDIGDEEIVMLSSDTGTRQRIDRDLADHGITVNTILEPALVPTAAALVAAGAGLGVILSSYLPVIDTSNIVTLPLIEPTIRRPVGLITRPDRVLSPAAEEMRIRVVTELAKFPDWMD</sequence>
<dbReference type="EMBL" id="CP098747">
    <property type="protein sequence ID" value="USG60907.1"/>
    <property type="molecule type" value="Genomic_DNA"/>
</dbReference>
<dbReference type="SUPFAM" id="SSF53850">
    <property type="entry name" value="Periplasmic binding protein-like II"/>
    <property type="match status" value="1"/>
</dbReference>
<dbReference type="RefSeq" id="WP_251933835.1">
    <property type="nucleotide sequence ID" value="NZ_CP098747.1"/>
</dbReference>
<evidence type="ECO:0000259" key="5">
    <source>
        <dbReference type="PROSITE" id="PS50931"/>
    </source>
</evidence>
<dbReference type="Proteomes" id="UP001056291">
    <property type="component" value="Chromosome"/>
</dbReference>
<evidence type="ECO:0000256" key="2">
    <source>
        <dbReference type="ARBA" id="ARBA00023015"/>
    </source>
</evidence>
<evidence type="ECO:0000256" key="4">
    <source>
        <dbReference type="ARBA" id="ARBA00023163"/>
    </source>
</evidence>
<dbReference type="Pfam" id="PF03466">
    <property type="entry name" value="LysR_substrate"/>
    <property type="match status" value="1"/>
</dbReference>
<dbReference type="PROSITE" id="PS50931">
    <property type="entry name" value="HTH_LYSR"/>
    <property type="match status" value="1"/>
</dbReference>
<gene>
    <name evidence="6" type="ORF">NBZ79_17250</name>
</gene>
<dbReference type="CDD" id="cd08440">
    <property type="entry name" value="PBP2_LTTR_like_4"/>
    <property type="match status" value="1"/>
</dbReference>
<dbReference type="PANTHER" id="PTHR30419:SF30">
    <property type="entry name" value="LYSR FAMILY TRANSCRIPTIONAL REGULATOR"/>
    <property type="match status" value="1"/>
</dbReference>
<dbReference type="InterPro" id="IPR005119">
    <property type="entry name" value="LysR_subst-bd"/>
</dbReference>
<dbReference type="InterPro" id="IPR000847">
    <property type="entry name" value="LysR_HTH_N"/>
</dbReference>
<accession>A0ABY4W1R1</accession>
<dbReference type="InterPro" id="IPR036390">
    <property type="entry name" value="WH_DNA-bd_sf"/>
</dbReference>
<dbReference type="InterPro" id="IPR036388">
    <property type="entry name" value="WH-like_DNA-bd_sf"/>
</dbReference>